<keyword evidence="9" id="KW-0808">Transferase</keyword>
<comment type="similarity">
    <text evidence="4">Belongs to the SUA5 family.</text>
</comment>
<dbReference type="EC" id="2.7.7.87" evidence="5"/>
<reference key="2">
    <citation type="submission" date="2011-10" db="EMBL/GenBank/DDBJ databases">
        <title>The genome and transcriptome sequence of Clonorchis sinensis provide insights into the carcinogenic liver fluke.</title>
        <authorList>
            <person name="Wang X."/>
            <person name="Huang Y."/>
            <person name="Chen W."/>
            <person name="Liu H."/>
            <person name="Guo L."/>
            <person name="Chen Y."/>
            <person name="Luo F."/>
            <person name="Zhou W."/>
            <person name="Sun J."/>
            <person name="Mao Q."/>
            <person name="Liang P."/>
            <person name="Zhou C."/>
            <person name="Tian Y."/>
            <person name="Men J."/>
            <person name="Lv X."/>
            <person name="Huang L."/>
            <person name="Zhou J."/>
            <person name="Hu Y."/>
            <person name="Li R."/>
            <person name="Zhang F."/>
            <person name="Lei H."/>
            <person name="Li X."/>
            <person name="Hu X."/>
            <person name="Liang C."/>
            <person name="Xu J."/>
            <person name="Wu Z."/>
            <person name="Yu X."/>
        </authorList>
    </citation>
    <scope>NUCLEOTIDE SEQUENCE</scope>
    <source>
        <strain>Henan</strain>
    </source>
</reference>
<dbReference type="GO" id="GO:0003725">
    <property type="term" value="F:double-stranded RNA binding"/>
    <property type="evidence" value="ECO:0007669"/>
    <property type="project" value="InterPro"/>
</dbReference>
<proteinExistence type="inferred from homology"/>
<evidence type="ECO:0000256" key="11">
    <source>
        <dbReference type="ARBA" id="ARBA00023128"/>
    </source>
</evidence>
<keyword evidence="18" id="KW-1185">Reference proteome</keyword>
<keyword evidence="7" id="KW-1003">Cell membrane</keyword>
<evidence type="ECO:0000256" key="6">
    <source>
        <dbReference type="ARBA" id="ARBA00015492"/>
    </source>
</evidence>
<dbReference type="GO" id="GO:0005886">
    <property type="term" value="C:plasma membrane"/>
    <property type="evidence" value="ECO:0007669"/>
    <property type="project" value="UniProtKB-SubCell"/>
</dbReference>
<dbReference type="InterPro" id="IPR050156">
    <property type="entry name" value="TC-AMP_synthase_SUA5"/>
</dbReference>
<evidence type="ECO:0000259" key="16">
    <source>
        <dbReference type="PROSITE" id="PS51163"/>
    </source>
</evidence>
<dbReference type="EMBL" id="DF144234">
    <property type="protein sequence ID" value="GAA56369.1"/>
    <property type="molecule type" value="Genomic_DNA"/>
</dbReference>
<dbReference type="PROSITE" id="PS51163">
    <property type="entry name" value="YRDC"/>
    <property type="match status" value="1"/>
</dbReference>
<evidence type="ECO:0000256" key="4">
    <source>
        <dbReference type="ARBA" id="ARBA00007663"/>
    </source>
</evidence>
<evidence type="ECO:0000256" key="9">
    <source>
        <dbReference type="ARBA" id="ARBA00022679"/>
    </source>
</evidence>
<evidence type="ECO:0000256" key="10">
    <source>
        <dbReference type="ARBA" id="ARBA00022946"/>
    </source>
</evidence>
<keyword evidence="10" id="KW-0809">Transit peptide</keyword>
<dbReference type="InterPro" id="IPR017945">
    <property type="entry name" value="DHBP_synth_RibB-like_a/b_dom"/>
</dbReference>
<comment type="catalytic activity">
    <reaction evidence="13">
        <text>L-threonine + hydrogencarbonate + ATP = L-threonylcarbamoyladenylate + diphosphate + H2O</text>
        <dbReference type="Rhea" id="RHEA:36407"/>
        <dbReference type="ChEBI" id="CHEBI:15377"/>
        <dbReference type="ChEBI" id="CHEBI:17544"/>
        <dbReference type="ChEBI" id="CHEBI:30616"/>
        <dbReference type="ChEBI" id="CHEBI:33019"/>
        <dbReference type="ChEBI" id="CHEBI:57926"/>
        <dbReference type="ChEBI" id="CHEBI:73682"/>
        <dbReference type="EC" id="2.7.7.87"/>
    </reaction>
</comment>
<accession>G7YTT9</accession>
<keyword evidence="8" id="KW-0963">Cytoplasm</keyword>
<evidence type="ECO:0000256" key="5">
    <source>
        <dbReference type="ARBA" id="ARBA00012584"/>
    </source>
</evidence>
<dbReference type="InterPro" id="IPR006070">
    <property type="entry name" value="Sua5-like_dom"/>
</dbReference>
<evidence type="ECO:0000256" key="12">
    <source>
        <dbReference type="ARBA" id="ARBA00023136"/>
    </source>
</evidence>
<dbReference type="Proteomes" id="UP000008909">
    <property type="component" value="Unassembled WGS sequence"/>
</dbReference>
<evidence type="ECO:0000256" key="1">
    <source>
        <dbReference type="ARBA" id="ARBA00004173"/>
    </source>
</evidence>
<evidence type="ECO:0000256" key="7">
    <source>
        <dbReference type="ARBA" id="ARBA00022475"/>
    </source>
</evidence>
<dbReference type="GO" id="GO:0000049">
    <property type="term" value="F:tRNA binding"/>
    <property type="evidence" value="ECO:0007669"/>
    <property type="project" value="TreeGrafter"/>
</dbReference>
<evidence type="ECO:0000313" key="17">
    <source>
        <dbReference type="EMBL" id="GAA56369.1"/>
    </source>
</evidence>
<comment type="subunit">
    <text evidence="15">Interacts with RSC1A1.</text>
</comment>
<organism evidence="17 18">
    <name type="scientific">Clonorchis sinensis</name>
    <name type="common">Chinese liver fluke</name>
    <dbReference type="NCBI Taxonomy" id="79923"/>
    <lineage>
        <taxon>Eukaryota</taxon>
        <taxon>Metazoa</taxon>
        <taxon>Spiralia</taxon>
        <taxon>Lophotrochozoa</taxon>
        <taxon>Platyhelminthes</taxon>
        <taxon>Trematoda</taxon>
        <taxon>Digenea</taxon>
        <taxon>Opisthorchiida</taxon>
        <taxon>Opisthorchiata</taxon>
        <taxon>Opisthorchiidae</taxon>
        <taxon>Clonorchis</taxon>
    </lineage>
</organism>
<name>G7YTT9_CLOSI</name>
<dbReference type="FunFam" id="3.90.870.10:FF:000007">
    <property type="entry name" value="YrdC N6-threonylcarbamoyltransferase domain containing"/>
    <property type="match status" value="1"/>
</dbReference>
<gene>
    <name evidence="17" type="ORF">CLF_110725</name>
</gene>
<dbReference type="GO" id="GO:0005739">
    <property type="term" value="C:mitochondrion"/>
    <property type="evidence" value="ECO:0007669"/>
    <property type="project" value="UniProtKB-SubCell"/>
</dbReference>
<dbReference type="SUPFAM" id="SSF55821">
    <property type="entry name" value="YrdC/RibB"/>
    <property type="match status" value="1"/>
</dbReference>
<evidence type="ECO:0000256" key="13">
    <source>
        <dbReference type="ARBA" id="ARBA00048366"/>
    </source>
</evidence>
<dbReference type="Pfam" id="PF01300">
    <property type="entry name" value="Sua5_yciO_yrdC"/>
    <property type="match status" value="1"/>
</dbReference>
<keyword evidence="11" id="KW-0496">Mitochondrion</keyword>
<dbReference type="GO" id="GO:0006450">
    <property type="term" value="P:regulation of translational fidelity"/>
    <property type="evidence" value="ECO:0007669"/>
    <property type="project" value="TreeGrafter"/>
</dbReference>
<comment type="function">
    <text evidence="14">Cytoplasmic and mitochondrial threonylcarbamoyl-AMP synthase required for the formation of a threonylcarbamoyl group on adenosine at position 37 (t(6)A37) in tRNAs that read codons beginning with adenine. Catalyzes the conversion of L-threonine, HCO(3)(-)/CO(2) and ATP to give threonylcarbamoyl-AMP (TC-AMP) as the acyladenylate intermediate, with the release of diphosphate. Participates in t(6)A37 formation in cytoplasmic and mitochondrial tRNAs. May regulate the activity of some transporters.</text>
</comment>
<dbReference type="AlphaFoldDB" id="G7YTT9"/>
<dbReference type="PANTHER" id="PTHR17490:SF10">
    <property type="entry name" value="THREONYLCARBAMOYL-AMP SYNTHASE"/>
    <property type="match status" value="1"/>
</dbReference>
<evidence type="ECO:0000313" key="18">
    <source>
        <dbReference type="Proteomes" id="UP000008909"/>
    </source>
</evidence>
<protein>
    <recommendedName>
        <fullName evidence="6">Threonylcarbamoyl-AMP synthase</fullName>
        <ecNumber evidence="5">2.7.7.87</ecNumber>
    </recommendedName>
</protein>
<evidence type="ECO:0000256" key="3">
    <source>
        <dbReference type="ARBA" id="ARBA00004496"/>
    </source>
</evidence>
<comment type="subcellular location">
    <subcellularLocation>
        <location evidence="2">Cell membrane</location>
        <topology evidence="2">Peripheral membrane protein</topology>
    </subcellularLocation>
    <subcellularLocation>
        <location evidence="3">Cytoplasm</location>
    </subcellularLocation>
    <subcellularLocation>
        <location evidence="1">Mitochondrion</location>
    </subcellularLocation>
</comment>
<dbReference type="GO" id="GO:0061710">
    <property type="term" value="F:L-threonylcarbamoyladenylate synthase"/>
    <property type="evidence" value="ECO:0007669"/>
    <property type="project" value="UniProtKB-EC"/>
</dbReference>
<evidence type="ECO:0000256" key="8">
    <source>
        <dbReference type="ARBA" id="ARBA00022490"/>
    </source>
</evidence>
<dbReference type="PANTHER" id="PTHR17490">
    <property type="entry name" value="SUA5"/>
    <property type="match status" value="1"/>
</dbReference>
<evidence type="ECO:0000256" key="14">
    <source>
        <dbReference type="ARBA" id="ARBA00058524"/>
    </source>
</evidence>
<reference evidence="17" key="1">
    <citation type="journal article" date="2011" name="Genome Biol.">
        <title>The draft genome of the carcinogenic human liver fluke Clonorchis sinensis.</title>
        <authorList>
            <person name="Wang X."/>
            <person name="Chen W."/>
            <person name="Huang Y."/>
            <person name="Sun J."/>
            <person name="Men J."/>
            <person name="Liu H."/>
            <person name="Luo F."/>
            <person name="Guo L."/>
            <person name="Lv X."/>
            <person name="Deng C."/>
            <person name="Zhou C."/>
            <person name="Fan Y."/>
            <person name="Li X."/>
            <person name="Huang L."/>
            <person name="Hu Y."/>
            <person name="Liang C."/>
            <person name="Hu X."/>
            <person name="Xu J."/>
            <person name="Yu X."/>
        </authorList>
    </citation>
    <scope>NUCLEOTIDE SEQUENCE [LARGE SCALE GENOMIC DNA]</scope>
    <source>
        <strain evidence="17">Henan</strain>
    </source>
</reference>
<evidence type="ECO:0000256" key="2">
    <source>
        <dbReference type="ARBA" id="ARBA00004202"/>
    </source>
</evidence>
<feature type="domain" description="YrdC-like" evidence="16">
    <location>
        <begin position="135"/>
        <end position="341"/>
    </location>
</feature>
<sequence>MFASARTHVNKCLSDYLYMARLLKSVDADKPNYSAALHECPKMGHPKRPFITSTRPITRDRQEPKAVQCARYGSTVGQLSSEAHRILEIRRPPKNELMKPHWLSLSKIPRIFCARQHNYIPSNMTDKIMSLSEAAAQLPHIAQLLRSGAVVAVPTDTIYGVSCSVHCEQAIKRIHQLKGRPTNKPMAICLDEVDSIPYWCDTTGLPQGLLNALLPGPVTLLLPKHSRDPLNVHLNPDAHLVGVRVTDHGFVRDLCAALGRLETNGFRSIGHPLVLTSANLSGDASALRIEEFSAIWPELDLIIDGGPISTCAKELARSGSTIVDLSSASKGLYHIVRNGSALNSTVQILEDGYGLRPYSDT</sequence>
<evidence type="ECO:0000256" key="15">
    <source>
        <dbReference type="ARBA" id="ARBA00063146"/>
    </source>
</evidence>
<dbReference type="Gene3D" id="3.90.870.10">
    <property type="entry name" value="DHBP synthase"/>
    <property type="match status" value="1"/>
</dbReference>
<keyword evidence="12" id="KW-0472">Membrane</keyword>